<dbReference type="AlphaFoldDB" id="A0A0S4LJ74"/>
<sequence length="70" mass="7889">MSLPMPITEQILESLRSTPECAFEDLVAHHPEFSWNELYIEVSRLSRNGQVVITRGVGTFTIRQAALSKS</sequence>
<dbReference type="RefSeq" id="WP_090749256.1">
    <property type="nucleotide sequence ID" value="NZ_CZQA01000009.1"/>
</dbReference>
<keyword evidence="2" id="KW-1185">Reference proteome</keyword>
<dbReference type="Proteomes" id="UP000199032">
    <property type="component" value="Unassembled WGS sequence"/>
</dbReference>
<reference evidence="1 2" key="1">
    <citation type="submission" date="2015-10" db="EMBL/GenBank/DDBJ databases">
        <authorList>
            <person name="Gilbert D.G."/>
        </authorList>
    </citation>
    <scope>NUCLEOTIDE SEQUENCE [LARGE SCALE GENOMIC DNA]</scope>
    <source>
        <strain evidence="1">COMA1</strain>
    </source>
</reference>
<organism evidence="1 2">
    <name type="scientific">Candidatus Nitrospira nitrosa</name>
    <dbReference type="NCBI Taxonomy" id="1742972"/>
    <lineage>
        <taxon>Bacteria</taxon>
        <taxon>Pseudomonadati</taxon>
        <taxon>Nitrospirota</taxon>
        <taxon>Nitrospiria</taxon>
        <taxon>Nitrospirales</taxon>
        <taxon>Nitrospiraceae</taxon>
        <taxon>Nitrospira</taxon>
    </lineage>
</organism>
<protein>
    <submittedName>
        <fullName evidence="1">Uncharacterized protein</fullName>
    </submittedName>
</protein>
<evidence type="ECO:0000313" key="1">
    <source>
        <dbReference type="EMBL" id="CUS36717.1"/>
    </source>
</evidence>
<dbReference type="EMBL" id="CZQA01000009">
    <property type="protein sequence ID" value="CUS36717.1"/>
    <property type="molecule type" value="Genomic_DNA"/>
</dbReference>
<evidence type="ECO:0000313" key="2">
    <source>
        <dbReference type="Proteomes" id="UP000199032"/>
    </source>
</evidence>
<proteinExistence type="predicted"/>
<dbReference type="OrthoDB" id="9757939at2"/>
<accession>A0A0S4LJ74</accession>
<gene>
    <name evidence="1" type="ORF">COMA1_30203</name>
</gene>
<name>A0A0S4LJ74_9BACT</name>